<evidence type="ECO:0000313" key="2">
    <source>
        <dbReference type="Proteomes" id="UP000426246"/>
    </source>
</evidence>
<gene>
    <name evidence="1" type="ORF">EHS13_17430</name>
</gene>
<name>A0A6B8RJT9_9BACL</name>
<sequence length="193" mass="21681">MNKKIAIIVAVLAVCLTASLYFSYLGHSEKAIEVIKPVVHSSAVYTYIEMEDLIQQAEVVVNGIVKERGESQIVKIPISTEMDVTNENEGKFLENVETPITIEVTEYIKNKENKSTIIYWEEGGELSDKIVMPDHGFLQKGDEIILFLNESGHSWGAQGVLKVKDGKVSLLENKQDKEYLLADLKIKLKNILE</sequence>
<dbReference type="AlphaFoldDB" id="A0A6B8RJT9"/>
<dbReference type="KEGG" id="ppsc:EHS13_17430"/>
<dbReference type="EMBL" id="CP034235">
    <property type="protein sequence ID" value="QGQ96540.1"/>
    <property type="molecule type" value="Genomic_DNA"/>
</dbReference>
<proteinExistence type="predicted"/>
<dbReference type="Proteomes" id="UP000426246">
    <property type="component" value="Chromosome"/>
</dbReference>
<dbReference type="RefSeq" id="WP_155701611.1">
    <property type="nucleotide sequence ID" value="NZ_CP034235.1"/>
</dbReference>
<organism evidence="1 2">
    <name type="scientific">Paenibacillus psychroresistens</name>
    <dbReference type="NCBI Taxonomy" id="1778678"/>
    <lineage>
        <taxon>Bacteria</taxon>
        <taxon>Bacillati</taxon>
        <taxon>Bacillota</taxon>
        <taxon>Bacilli</taxon>
        <taxon>Bacillales</taxon>
        <taxon>Paenibacillaceae</taxon>
        <taxon>Paenibacillus</taxon>
    </lineage>
</organism>
<protein>
    <submittedName>
        <fullName evidence="1">Uncharacterized protein</fullName>
    </submittedName>
</protein>
<reference evidence="2" key="1">
    <citation type="submission" date="2018-11" db="EMBL/GenBank/DDBJ databases">
        <title>Complete genome sequence of Paenibacillus sp. ML311-T8.</title>
        <authorList>
            <person name="Nam Y.-D."/>
            <person name="Kang J."/>
            <person name="Chung W.-H."/>
            <person name="Park Y.S."/>
        </authorList>
    </citation>
    <scope>NUCLEOTIDE SEQUENCE [LARGE SCALE GENOMIC DNA]</scope>
    <source>
        <strain evidence="2">ML311-T8</strain>
    </source>
</reference>
<keyword evidence="2" id="KW-1185">Reference proteome</keyword>
<dbReference type="OrthoDB" id="2678219at2"/>
<accession>A0A6B8RJT9</accession>
<evidence type="ECO:0000313" key="1">
    <source>
        <dbReference type="EMBL" id="QGQ96540.1"/>
    </source>
</evidence>